<feature type="binding site" evidence="9 12">
    <location>
        <position position="123"/>
    </location>
    <ligand>
        <name>substrate</name>
    </ligand>
</feature>
<dbReference type="EMBL" id="PEXX01000030">
    <property type="protein sequence ID" value="PIU10739.1"/>
    <property type="molecule type" value="Genomic_DNA"/>
</dbReference>
<dbReference type="GO" id="GO:0006096">
    <property type="term" value="P:glycolytic process"/>
    <property type="evidence" value="ECO:0007669"/>
    <property type="project" value="UniProtKB-UniRule"/>
</dbReference>
<dbReference type="GO" id="GO:0030145">
    <property type="term" value="F:manganese ion binding"/>
    <property type="evidence" value="ECO:0007669"/>
    <property type="project" value="UniProtKB-UniRule"/>
</dbReference>
<feature type="domain" description="Metalloenzyme" evidence="14">
    <location>
        <begin position="4"/>
        <end position="512"/>
    </location>
</feature>
<dbReference type="GO" id="GO:0006007">
    <property type="term" value="P:glucose catabolic process"/>
    <property type="evidence" value="ECO:0007669"/>
    <property type="project" value="InterPro"/>
</dbReference>
<dbReference type="NCBIfam" id="TIGR01307">
    <property type="entry name" value="pgm_bpd_ind"/>
    <property type="match status" value="1"/>
</dbReference>
<comment type="cofactor">
    <cofactor evidence="9">
        <name>Mn(2+)</name>
        <dbReference type="ChEBI" id="CHEBI:29035"/>
    </cofactor>
    <text evidence="9">Binds 2 manganese ions per subunit.</text>
</comment>
<feature type="binding site" evidence="9 12">
    <location>
        <position position="192"/>
    </location>
    <ligand>
        <name>substrate</name>
    </ligand>
</feature>
<comment type="caution">
    <text evidence="16">The sequence shown here is derived from an EMBL/GenBank/DDBJ whole genome shotgun (WGS) entry which is preliminary data.</text>
</comment>
<dbReference type="AlphaFoldDB" id="A0A2M6XT40"/>
<comment type="pathway">
    <text evidence="3 9">Carbohydrate degradation; glycolysis; pyruvate from D-glyceraldehyde 3-phosphate: step 3/5.</text>
</comment>
<feature type="active site" description="Phosphoserine intermediate" evidence="9 11">
    <location>
        <position position="62"/>
    </location>
</feature>
<comment type="function">
    <text evidence="2 9">Catalyzes the interconversion of 2-phosphoglycerate and 3-phosphoglycerate.</text>
</comment>
<keyword evidence="6 9" id="KW-0324">Glycolysis</keyword>
<dbReference type="SUPFAM" id="SSF53649">
    <property type="entry name" value="Alkaline phosphatase-like"/>
    <property type="match status" value="1"/>
</dbReference>
<feature type="binding site" evidence="9 13">
    <location>
        <position position="62"/>
    </location>
    <ligand>
        <name>Mn(2+)</name>
        <dbReference type="ChEBI" id="CHEBI:29035"/>
        <label>2</label>
    </ligand>
</feature>
<feature type="binding site" evidence="9 13">
    <location>
        <position position="402"/>
    </location>
    <ligand>
        <name>Mn(2+)</name>
        <dbReference type="ChEBI" id="CHEBI:29035"/>
        <label>1</label>
    </ligand>
</feature>
<keyword evidence="7 9" id="KW-0464">Manganese</keyword>
<evidence type="ECO:0000256" key="12">
    <source>
        <dbReference type="PIRSR" id="PIRSR001492-2"/>
    </source>
</evidence>
<evidence type="ECO:0000256" key="7">
    <source>
        <dbReference type="ARBA" id="ARBA00023211"/>
    </source>
</evidence>
<feature type="binding site" evidence="9 13">
    <location>
        <position position="444"/>
    </location>
    <ligand>
        <name>Mn(2+)</name>
        <dbReference type="ChEBI" id="CHEBI:29035"/>
        <label>2</label>
    </ligand>
</feature>
<reference evidence="17" key="1">
    <citation type="submission" date="2017-09" db="EMBL/GenBank/DDBJ databases">
        <title>Depth-based differentiation of microbial function through sediment-hosted aquifers and enrichment of novel symbionts in the deep terrestrial subsurface.</title>
        <authorList>
            <person name="Probst A.J."/>
            <person name="Ladd B."/>
            <person name="Jarett J.K."/>
            <person name="Geller-Mcgrath D.E."/>
            <person name="Sieber C.M.K."/>
            <person name="Emerson J.B."/>
            <person name="Anantharaman K."/>
            <person name="Thomas B.C."/>
            <person name="Malmstrom R."/>
            <person name="Stieglmeier M."/>
            <person name="Klingl A."/>
            <person name="Woyke T."/>
            <person name="Ryan C.M."/>
            <person name="Banfield J.F."/>
        </authorList>
    </citation>
    <scope>NUCLEOTIDE SEQUENCE [LARGE SCALE GENOMIC DNA]</scope>
</reference>
<evidence type="ECO:0000256" key="8">
    <source>
        <dbReference type="ARBA" id="ARBA00023235"/>
    </source>
</evidence>
<evidence type="ECO:0000256" key="4">
    <source>
        <dbReference type="ARBA" id="ARBA00008819"/>
    </source>
</evidence>
<comment type="subunit">
    <text evidence="9">Monomer.</text>
</comment>
<evidence type="ECO:0000256" key="2">
    <source>
        <dbReference type="ARBA" id="ARBA00002315"/>
    </source>
</evidence>
<feature type="binding site" evidence="9 13">
    <location>
        <position position="406"/>
    </location>
    <ligand>
        <name>Mn(2+)</name>
        <dbReference type="ChEBI" id="CHEBI:29035"/>
        <label>1</label>
    </ligand>
</feature>
<dbReference type="SUPFAM" id="SSF64158">
    <property type="entry name" value="2,3-Bisphosphoglycerate-independent phosphoglycerate mutase, substrate-binding domain"/>
    <property type="match status" value="1"/>
</dbReference>
<dbReference type="GO" id="GO:0004619">
    <property type="term" value="F:phosphoglycerate mutase activity"/>
    <property type="evidence" value="ECO:0007669"/>
    <property type="project" value="UniProtKB-UniRule"/>
</dbReference>
<proteinExistence type="inferred from homology"/>
<dbReference type="InterPro" id="IPR011258">
    <property type="entry name" value="BPG-indep_PGM_N"/>
</dbReference>
<dbReference type="Pfam" id="PF01676">
    <property type="entry name" value="Metalloenzyme"/>
    <property type="match status" value="1"/>
</dbReference>
<evidence type="ECO:0000256" key="5">
    <source>
        <dbReference type="ARBA" id="ARBA00022723"/>
    </source>
</evidence>
<evidence type="ECO:0000256" key="3">
    <source>
        <dbReference type="ARBA" id="ARBA00004798"/>
    </source>
</evidence>
<feature type="binding site" evidence="9 12">
    <location>
        <begin position="261"/>
        <end position="264"/>
    </location>
    <ligand>
        <name>substrate</name>
    </ligand>
</feature>
<protein>
    <recommendedName>
        <fullName evidence="9 10">2,3-bisphosphoglycerate-independent phosphoglycerate mutase</fullName>
        <shortName evidence="9">BPG-independent PGAM</shortName>
        <shortName evidence="9">Phosphoglyceromutase</shortName>
        <shortName evidence="9">iPGM</shortName>
        <ecNumber evidence="9 10">5.4.2.12</ecNumber>
    </recommendedName>
</protein>
<dbReference type="Gene3D" id="3.40.1450.10">
    <property type="entry name" value="BPG-independent phosphoglycerate mutase, domain B"/>
    <property type="match status" value="1"/>
</dbReference>
<dbReference type="GO" id="GO:0005829">
    <property type="term" value="C:cytosol"/>
    <property type="evidence" value="ECO:0007669"/>
    <property type="project" value="TreeGrafter"/>
</dbReference>
<evidence type="ECO:0000313" key="17">
    <source>
        <dbReference type="Proteomes" id="UP000230586"/>
    </source>
</evidence>
<dbReference type="InterPro" id="IPR005995">
    <property type="entry name" value="Pgm_bpd_ind"/>
</dbReference>
<feature type="domain" description="BPG-independent PGAM N-terminal" evidence="15">
    <location>
        <begin position="82"/>
        <end position="298"/>
    </location>
</feature>
<dbReference type="InterPro" id="IPR036646">
    <property type="entry name" value="PGAM_B_sf"/>
</dbReference>
<feature type="binding site" evidence="9 13">
    <location>
        <position position="462"/>
    </location>
    <ligand>
        <name>Mn(2+)</name>
        <dbReference type="ChEBI" id="CHEBI:29035"/>
        <label>1</label>
    </ligand>
</feature>
<evidence type="ECO:0000259" key="14">
    <source>
        <dbReference type="Pfam" id="PF01676"/>
    </source>
</evidence>
<evidence type="ECO:0000256" key="6">
    <source>
        <dbReference type="ARBA" id="ARBA00023152"/>
    </source>
</evidence>
<dbReference type="FunFam" id="3.40.1450.10:FF:000002">
    <property type="entry name" value="2,3-bisphosphoglycerate-independent phosphoglycerate mutase"/>
    <property type="match status" value="1"/>
</dbReference>
<dbReference type="PIRSF" id="PIRSF001492">
    <property type="entry name" value="IPGAM"/>
    <property type="match status" value="1"/>
</dbReference>
<accession>A0A2M6XT40</accession>
<feature type="binding site" evidence="9 12">
    <location>
        <position position="335"/>
    </location>
    <ligand>
        <name>substrate</name>
    </ligand>
</feature>
<gene>
    <name evidence="9" type="primary">gpmI</name>
    <name evidence="16" type="ORF">COT27_01520</name>
</gene>
<dbReference type="Proteomes" id="UP000230586">
    <property type="component" value="Unassembled WGS sequence"/>
</dbReference>
<keyword evidence="5 9" id="KW-0479">Metal-binding</keyword>
<feature type="binding site" evidence="9 13">
    <location>
        <position position="443"/>
    </location>
    <ligand>
        <name>Mn(2+)</name>
        <dbReference type="ChEBI" id="CHEBI:29035"/>
        <label>2</label>
    </ligand>
</feature>
<feature type="binding site" evidence="9 12">
    <location>
        <position position="186"/>
    </location>
    <ligand>
        <name>substrate</name>
    </ligand>
</feature>
<dbReference type="UniPathway" id="UPA00109">
    <property type="reaction ID" value="UER00186"/>
</dbReference>
<dbReference type="EC" id="5.4.2.12" evidence="9 10"/>
<evidence type="ECO:0000313" key="16">
    <source>
        <dbReference type="EMBL" id="PIU10739.1"/>
    </source>
</evidence>
<dbReference type="CDD" id="cd16010">
    <property type="entry name" value="iPGM"/>
    <property type="match status" value="1"/>
</dbReference>
<dbReference type="InterPro" id="IPR017850">
    <property type="entry name" value="Alkaline_phosphatase_core_sf"/>
</dbReference>
<evidence type="ECO:0000256" key="9">
    <source>
        <dbReference type="HAMAP-Rule" id="MF_01038"/>
    </source>
</evidence>
<evidence type="ECO:0000256" key="10">
    <source>
        <dbReference type="NCBIfam" id="TIGR01307"/>
    </source>
</evidence>
<feature type="binding site" evidence="9 12">
    <location>
        <begin position="154"/>
        <end position="155"/>
    </location>
    <ligand>
        <name>substrate</name>
    </ligand>
</feature>
<feature type="binding site" evidence="9 13">
    <location>
        <position position="12"/>
    </location>
    <ligand>
        <name>Mn(2+)</name>
        <dbReference type="ChEBI" id="CHEBI:29035"/>
        <label>2</label>
    </ligand>
</feature>
<comment type="catalytic activity">
    <reaction evidence="1 9">
        <text>(2R)-2-phosphoglycerate = (2R)-3-phosphoglycerate</text>
        <dbReference type="Rhea" id="RHEA:15901"/>
        <dbReference type="ChEBI" id="CHEBI:58272"/>
        <dbReference type="ChEBI" id="CHEBI:58289"/>
        <dbReference type="EC" id="5.4.2.12"/>
    </reaction>
</comment>
<evidence type="ECO:0000256" key="13">
    <source>
        <dbReference type="PIRSR" id="PIRSR001492-3"/>
    </source>
</evidence>
<dbReference type="PANTHER" id="PTHR31637">
    <property type="entry name" value="2,3-BISPHOSPHOGLYCERATE-INDEPENDENT PHOSPHOGLYCERATE MUTASE"/>
    <property type="match status" value="1"/>
</dbReference>
<comment type="similarity">
    <text evidence="4 9">Belongs to the BPG-independent phosphoglycerate mutase family.</text>
</comment>
<dbReference type="Pfam" id="PF06415">
    <property type="entry name" value="iPGM_N"/>
    <property type="match status" value="1"/>
</dbReference>
<evidence type="ECO:0000256" key="11">
    <source>
        <dbReference type="PIRSR" id="PIRSR001492-1"/>
    </source>
</evidence>
<name>A0A2M6XT40_9BACT</name>
<evidence type="ECO:0000256" key="1">
    <source>
        <dbReference type="ARBA" id="ARBA00000370"/>
    </source>
</evidence>
<dbReference type="InterPro" id="IPR006124">
    <property type="entry name" value="Metalloenzyme"/>
</dbReference>
<dbReference type="Gene3D" id="3.40.720.10">
    <property type="entry name" value="Alkaline Phosphatase, subunit A"/>
    <property type="match status" value="1"/>
</dbReference>
<organism evidence="16 17">
    <name type="scientific">Candidatus Kuenenbacteria bacterium CG08_land_8_20_14_0_20_37_23</name>
    <dbReference type="NCBI Taxonomy" id="1974617"/>
    <lineage>
        <taxon>Bacteria</taxon>
        <taxon>Candidatus Kueneniibacteriota</taxon>
    </lineage>
</organism>
<dbReference type="PANTHER" id="PTHR31637:SF0">
    <property type="entry name" value="2,3-BISPHOSPHOGLYCERATE-INDEPENDENT PHOSPHOGLYCERATE MUTASE"/>
    <property type="match status" value="1"/>
</dbReference>
<sequence length="529" mass="58434">MSSKPVLLVILDGWGVAAPTAGNAVTSANLPYWDYLLKNFPTTLLQASGPAVGLPWGKMGNSEVGHLTIGVGQIFLQSLDKINKQIASGEFFNNHAFLKAINHVKNNNSNLHLLGLLGDGGVHAHQNHISALLEMAGKNSLNNNTWLHLFLDGRDTSKDEGIIFLEELSAEINKFGCAQIASLAGRFYGMDRNRNWERTKLSFDAMIGVSRNLCENPAEAIRDSYSKKIFDEEFLPITIAKHGKPLIKISDNDAVIFFNFRSDRARQMTQAFVEDKFSGFDRGAKLSNLLFVGFAEYRRDLPMEVAFPKLVIDNPLAKILSDKGLKQLHIAETEKYAHVTFFLNGLNEDAFAGEDRILLPSPSVISYDEKPEMSSFEIKKSIIAGLNQDKYDFIVANFAAPDMVGHTGNFDACIKALTAVDQCLSEIIEAVMRKGGQALITADHGNIEEVINLETGAIDKEHSNFPVPMILVRDEYRGKFHSHKNSELYTAKIKGALVDIAPTILAMLGLEKLGKMVGIDLNKVIRSQK</sequence>
<dbReference type="HAMAP" id="MF_01038">
    <property type="entry name" value="GpmI"/>
    <property type="match status" value="1"/>
</dbReference>
<keyword evidence="8 9" id="KW-0413">Isomerase</keyword>
<evidence type="ECO:0000259" key="15">
    <source>
        <dbReference type="Pfam" id="PF06415"/>
    </source>
</evidence>